<dbReference type="RefSeq" id="WP_074236625.1">
    <property type="nucleotide sequence ID" value="NZ_FSRK01000003.1"/>
</dbReference>
<protein>
    <submittedName>
        <fullName evidence="3">VanZ like family protein</fullName>
    </submittedName>
</protein>
<reference evidence="4" key="1">
    <citation type="submission" date="2016-11" db="EMBL/GenBank/DDBJ databases">
        <authorList>
            <person name="Varghese N."/>
            <person name="Submissions S."/>
        </authorList>
    </citation>
    <scope>NUCLEOTIDE SEQUENCE [LARGE SCALE GENOMIC DNA]</scope>
    <source>
        <strain evidence="4">DSM 27623</strain>
    </source>
</reference>
<gene>
    <name evidence="3" type="ORF">SAMN05444409_3507</name>
</gene>
<evidence type="ECO:0000259" key="2">
    <source>
        <dbReference type="Pfam" id="PF04892"/>
    </source>
</evidence>
<feature type="transmembrane region" description="Helical" evidence="1">
    <location>
        <begin position="66"/>
        <end position="84"/>
    </location>
</feature>
<dbReference type="PANTHER" id="PTHR36834:SF1">
    <property type="entry name" value="INTEGRAL MEMBRANE PROTEIN"/>
    <property type="match status" value="1"/>
</dbReference>
<dbReference type="EMBL" id="FSRK01000003">
    <property type="protein sequence ID" value="SIO44742.1"/>
    <property type="molecule type" value="Genomic_DNA"/>
</dbReference>
<evidence type="ECO:0000313" key="4">
    <source>
        <dbReference type="Proteomes" id="UP000185207"/>
    </source>
</evidence>
<dbReference type="PANTHER" id="PTHR36834">
    <property type="entry name" value="MEMBRANE PROTEIN-RELATED"/>
    <property type="match status" value="1"/>
</dbReference>
<name>A0A1N6JK46_9FLAO</name>
<dbReference type="Pfam" id="PF04892">
    <property type="entry name" value="VanZ"/>
    <property type="match status" value="1"/>
</dbReference>
<dbReference type="InterPro" id="IPR006976">
    <property type="entry name" value="VanZ-like"/>
</dbReference>
<dbReference type="Proteomes" id="UP000185207">
    <property type="component" value="Unassembled WGS sequence"/>
</dbReference>
<accession>A0A1N6JK46</accession>
<keyword evidence="1" id="KW-1133">Transmembrane helix</keyword>
<feature type="domain" description="VanZ-like" evidence="2">
    <location>
        <begin position="15"/>
        <end position="135"/>
    </location>
</feature>
<evidence type="ECO:0000313" key="3">
    <source>
        <dbReference type="EMBL" id="SIO44742.1"/>
    </source>
</evidence>
<feature type="transmembrane region" description="Helical" evidence="1">
    <location>
        <begin position="121"/>
        <end position="139"/>
    </location>
</feature>
<keyword evidence="4" id="KW-1185">Reference proteome</keyword>
<feature type="transmembrane region" description="Helical" evidence="1">
    <location>
        <begin position="91"/>
        <end position="109"/>
    </location>
</feature>
<dbReference type="AlphaFoldDB" id="A0A1N6JK46"/>
<dbReference type="InterPro" id="IPR053150">
    <property type="entry name" value="Teicoplanin_resist-assoc"/>
</dbReference>
<keyword evidence="1" id="KW-0472">Membrane</keyword>
<evidence type="ECO:0000256" key="1">
    <source>
        <dbReference type="SAM" id="Phobius"/>
    </source>
</evidence>
<dbReference type="OrthoDB" id="9805025at2"/>
<proteinExistence type="predicted"/>
<feature type="transmembrane region" description="Helical" evidence="1">
    <location>
        <begin position="12"/>
        <end position="31"/>
    </location>
</feature>
<organism evidence="3 4">
    <name type="scientific">Epilithonimonas zeae</name>
    <dbReference type="NCBI Taxonomy" id="1416779"/>
    <lineage>
        <taxon>Bacteria</taxon>
        <taxon>Pseudomonadati</taxon>
        <taxon>Bacteroidota</taxon>
        <taxon>Flavobacteriia</taxon>
        <taxon>Flavobacteriales</taxon>
        <taxon>Weeksellaceae</taxon>
        <taxon>Chryseobacterium group</taxon>
        <taxon>Epilithonimonas</taxon>
    </lineage>
</organism>
<keyword evidence="1" id="KW-0812">Transmembrane</keyword>
<sequence>MRLFVNRYYPVFINVYTVWILYLLFFASFRYSPTILFEIKTVPFETINEYSTNVIKFDKIEAIKNILGNIILFIPYGFLGIIYPRLNQFKWLLLSFFLIINIVEFSQYYFKKGYADVDDVILNTFGAVIGFFIYKKWFIIKDK</sequence>
<dbReference type="STRING" id="1416779.SAMN05444409_3507"/>